<evidence type="ECO:0000313" key="1">
    <source>
        <dbReference type="EMBL" id="MCH6167567.1"/>
    </source>
</evidence>
<comment type="caution">
    <text evidence="1">The sequence shown here is derived from an EMBL/GenBank/DDBJ whole genome shotgun (WGS) entry which is preliminary data.</text>
</comment>
<dbReference type="RefSeq" id="WP_241038015.1">
    <property type="nucleotide sequence ID" value="NZ_BAAAJF010000003.1"/>
</dbReference>
<dbReference type="EMBL" id="JAKXMK010000015">
    <property type="protein sequence ID" value="MCH6167567.1"/>
    <property type="molecule type" value="Genomic_DNA"/>
</dbReference>
<keyword evidence="2" id="KW-1185">Reference proteome</keyword>
<protein>
    <submittedName>
        <fullName evidence="1">Uncharacterized protein</fullName>
    </submittedName>
</protein>
<name>A0ABS9TGC9_9PSEU</name>
<reference evidence="1 2" key="1">
    <citation type="submission" date="2022-03" db="EMBL/GenBank/DDBJ databases">
        <title>Pseudonocardia alaer sp. nov., a novel actinomycete isolated from reed forest soil.</title>
        <authorList>
            <person name="Wang L."/>
        </authorList>
    </citation>
    <scope>NUCLEOTIDE SEQUENCE [LARGE SCALE GENOMIC DNA]</scope>
    <source>
        <strain evidence="1 2">Y-16303</strain>
    </source>
</reference>
<dbReference type="Proteomes" id="UP001299970">
    <property type="component" value="Unassembled WGS sequence"/>
</dbReference>
<gene>
    <name evidence="1" type="ORF">MMF94_17925</name>
</gene>
<organism evidence="1 2">
    <name type="scientific">Pseudonocardia alaniniphila</name>
    <dbReference type="NCBI Taxonomy" id="75291"/>
    <lineage>
        <taxon>Bacteria</taxon>
        <taxon>Bacillati</taxon>
        <taxon>Actinomycetota</taxon>
        <taxon>Actinomycetes</taxon>
        <taxon>Pseudonocardiales</taxon>
        <taxon>Pseudonocardiaceae</taxon>
        <taxon>Pseudonocardia</taxon>
    </lineage>
</organism>
<sequence>MDHTDTNAGPTGDTDRVETFNPWTVVNLVFHHLADQGLHPVLGETGDPAVPATALLRAFGIEPGRNDESVTSPLVQDELAELRARMLGER</sequence>
<evidence type="ECO:0000313" key="2">
    <source>
        <dbReference type="Proteomes" id="UP001299970"/>
    </source>
</evidence>
<proteinExistence type="predicted"/>
<accession>A0ABS9TGC9</accession>